<reference evidence="2 3" key="1">
    <citation type="submission" date="2022-10" db="EMBL/GenBank/DDBJ databases">
        <title>Draft genome assembly of moderately radiation resistant bacterium Metabacillus halosaccharovorans.</title>
        <authorList>
            <person name="Pal S."/>
            <person name="Gopinathan A."/>
        </authorList>
    </citation>
    <scope>NUCLEOTIDE SEQUENCE [LARGE SCALE GENOMIC DNA]</scope>
    <source>
        <strain evidence="2 3">VITHBRA001</strain>
    </source>
</reference>
<feature type="signal peptide" evidence="1">
    <location>
        <begin position="1"/>
        <end position="20"/>
    </location>
</feature>
<proteinExistence type="predicted"/>
<dbReference type="InterPro" id="IPR006059">
    <property type="entry name" value="SBP"/>
</dbReference>
<dbReference type="SUPFAM" id="SSF53850">
    <property type="entry name" value="Periplasmic binding protein-like II"/>
    <property type="match status" value="1"/>
</dbReference>
<evidence type="ECO:0000256" key="1">
    <source>
        <dbReference type="SAM" id="SignalP"/>
    </source>
</evidence>
<dbReference type="Pfam" id="PF01547">
    <property type="entry name" value="SBP_bac_1"/>
    <property type="match status" value="1"/>
</dbReference>
<dbReference type="PROSITE" id="PS51257">
    <property type="entry name" value="PROKAR_LIPOPROTEIN"/>
    <property type="match status" value="1"/>
</dbReference>
<keyword evidence="3" id="KW-1185">Reference proteome</keyword>
<sequence length="435" mass="48251">MRKWIKLLFVMAMVFSLILAGCQSKESSSGGGSKDGVVTLKFMGWEASPLETESVKKGIAKFEEVNPNIKVEYTPVPGDQYASKLLTMMAGDAAPDVFFLGASDYRSFQERGVLLDLTQYFENELDIDDFIPSSGGIMSIDGSIYGVSSCTVSPVLYYNKDLFDQAGISYPPSNPDEAWTWDEFTKAAAQLTVKDGDKVTQFGTYGFETFANTIAGILENEGSVFNDDFTATTINSPQTKEVLEAILTVKQNGYSPEAKLLEESGMSASQMLQTGKIGMLIDGSWALQQLAQMDFPVGVAALPKFDVASTTGQAHLHSASANTKHPEEAWEFIKFLSSEEYQTDLISSGLWMPNRTSLYTEEGIEKWFNADVHPEEFKELVPYFQNAAVDPFAINKLNQIDDIMIEELDKFWYDGQPAEDILANIERRVNEEFAK</sequence>
<name>A0ABT3DAQ5_9BACI</name>
<evidence type="ECO:0000313" key="3">
    <source>
        <dbReference type="Proteomes" id="UP001526147"/>
    </source>
</evidence>
<dbReference type="RefSeq" id="WP_264141143.1">
    <property type="nucleotide sequence ID" value="NZ_JAOYEY010000007.1"/>
</dbReference>
<organism evidence="2 3">
    <name type="scientific">Metabacillus halosaccharovorans</name>
    <dbReference type="NCBI Taxonomy" id="930124"/>
    <lineage>
        <taxon>Bacteria</taxon>
        <taxon>Bacillati</taxon>
        <taxon>Bacillota</taxon>
        <taxon>Bacilli</taxon>
        <taxon>Bacillales</taxon>
        <taxon>Bacillaceae</taxon>
        <taxon>Metabacillus</taxon>
    </lineage>
</organism>
<protein>
    <submittedName>
        <fullName evidence="2">Sugar ABC transporter substrate-binding protein</fullName>
    </submittedName>
</protein>
<keyword evidence="1" id="KW-0732">Signal</keyword>
<evidence type="ECO:0000313" key="2">
    <source>
        <dbReference type="EMBL" id="MCV9884107.1"/>
    </source>
</evidence>
<feature type="chain" id="PRO_5046311060" evidence="1">
    <location>
        <begin position="21"/>
        <end position="435"/>
    </location>
</feature>
<dbReference type="CDD" id="cd13585">
    <property type="entry name" value="PBP2_TMBP_like"/>
    <property type="match status" value="1"/>
</dbReference>
<dbReference type="InterPro" id="IPR050490">
    <property type="entry name" value="Bact_solute-bd_prot1"/>
</dbReference>
<dbReference type="Gene3D" id="3.40.190.10">
    <property type="entry name" value="Periplasmic binding protein-like II"/>
    <property type="match status" value="1"/>
</dbReference>
<dbReference type="PANTHER" id="PTHR43649:SF12">
    <property type="entry name" value="DIACETYLCHITOBIOSE BINDING PROTEIN DASA"/>
    <property type="match status" value="1"/>
</dbReference>
<comment type="caution">
    <text evidence="2">The sequence shown here is derived from an EMBL/GenBank/DDBJ whole genome shotgun (WGS) entry which is preliminary data.</text>
</comment>
<gene>
    <name evidence="2" type="ORF">OIH86_00180</name>
</gene>
<dbReference type="PANTHER" id="PTHR43649">
    <property type="entry name" value="ARABINOSE-BINDING PROTEIN-RELATED"/>
    <property type="match status" value="1"/>
</dbReference>
<dbReference type="Proteomes" id="UP001526147">
    <property type="component" value="Unassembled WGS sequence"/>
</dbReference>
<dbReference type="EMBL" id="JAOYEY010000007">
    <property type="protein sequence ID" value="MCV9884107.1"/>
    <property type="molecule type" value="Genomic_DNA"/>
</dbReference>
<accession>A0ABT3DAQ5</accession>